<dbReference type="Proteomes" id="UP001054252">
    <property type="component" value="Unassembled WGS sequence"/>
</dbReference>
<accession>A0AAV5JHT4</accession>
<evidence type="ECO:0000313" key="2">
    <source>
        <dbReference type="Proteomes" id="UP001054252"/>
    </source>
</evidence>
<dbReference type="EMBL" id="BPVZ01000040">
    <property type="protein sequence ID" value="GKV14168.1"/>
    <property type="molecule type" value="Genomic_DNA"/>
</dbReference>
<organism evidence="1 2">
    <name type="scientific">Rubroshorea leprosula</name>
    <dbReference type="NCBI Taxonomy" id="152421"/>
    <lineage>
        <taxon>Eukaryota</taxon>
        <taxon>Viridiplantae</taxon>
        <taxon>Streptophyta</taxon>
        <taxon>Embryophyta</taxon>
        <taxon>Tracheophyta</taxon>
        <taxon>Spermatophyta</taxon>
        <taxon>Magnoliopsida</taxon>
        <taxon>eudicotyledons</taxon>
        <taxon>Gunneridae</taxon>
        <taxon>Pentapetalae</taxon>
        <taxon>rosids</taxon>
        <taxon>malvids</taxon>
        <taxon>Malvales</taxon>
        <taxon>Dipterocarpaceae</taxon>
        <taxon>Rubroshorea</taxon>
    </lineage>
</organism>
<sequence length="62" mass="7175">MRTPFLQQTHYPIPLLRCGPSQSTRVLALMLLLEVGWGSEWEIWAALGRIRVSEMGPWRNPQ</sequence>
<comment type="caution">
    <text evidence="1">The sequence shown here is derived from an EMBL/GenBank/DDBJ whole genome shotgun (WGS) entry which is preliminary data.</text>
</comment>
<proteinExistence type="predicted"/>
<protein>
    <submittedName>
        <fullName evidence="1">Uncharacterized protein</fullName>
    </submittedName>
</protein>
<keyword evidence="2" id="KW-1185">Reference proteome</keyword>
<reference evidence="1 2" key="1">
    <citation type="journal article" date="2021" name="Commun. Biol.">
        <title>The genome of Shorea leprosula (Dipterocarpaceae) highlights the ecological relevance of drought in aseasonal tropical rainforests.</title>
        <authorList>
            <person name="Ng K.K.S."/>
            <person name="Kobayashi M.J."/>
            <person name="Fawcett J.A."/>
            <person name="Hatakeyama M."/>
            <person name="Paape T."/>
            <person name="Ng C.H."/>
            <person name="Ang C.C."/>
            <person name="Tnah L.H."/>
            <person name="Lee C.T."/>
            <person name="Nishiyama T."/>
            <person name="Sese J."/>
            <person name="O'Brien M.J."/>
            <person name="Copetti D."/>
            <person name="Mohd Noor M.I."/>
            <person name="Ong R.C."/>
            <person name="Putra M."/>
            <person name="Sireger I.Z."/>
            <person name="Indrioko S."/>
            <person name="Kosugi Y."/>
            <person name="Izuno A."/>
            <person name="Isagi Y."/>
            <person name="Lee S.L."/>
            <person name="Shimizu K.K."/>
        </authorList>
    </citation>
    <scope>NUCLEOTIDE SEQUENCE [LARGE SCALE GENOMIC DNA]</scope>
    <source>
        <strain evidence="1">214</strain>
    </source>
</reference>
<evidence type="ECO:0000313" key="1">
    <source>
        <dbReference type="EMBL" id="GKV14168.1"/>
    </source>
</evidence>
<dbReference type="AlphaFoldDB" id="A0AAV5JHT4"/>
<gene>
    <name evidence="1" type="ORF">SLEP1_g25079</name>
</gene>
<name>A0AAV5JHT4_9ROSI</name>